<evidence type="ECO:0000313" key="3">
    <source>
        <dbReference type="Proteomes" id="UP000324222"/>
    </source>
</evidence>
<protein>
    <submittedName>
        <fullName evidence="2">Uncharacterized protein</fullName>
    </submittedName>
</protein>
<proteinExistence type="predicted"/>
<keyword evidence="3" id="KW-1185">Reference proteome</keyword>
<sequence>MGSHEERGRVNSNKSSCVVGRLGRKAVWRPGRQEAASEEEGVARSAAVPGSAAPQPLPDLQVRILVAFRWEAHGGA</sequence>
<comment type="caution">
    <text evidence="2">The sequence shown here is derived from an EMBL/GenBank/DDBJ whole genome shotgun (WGS) entry which is preliminary data.</text>
</comment>
<accession>A0A5B7DEU6</accession>
<dbReference type="Proteomes" id="UP000324222">
    <property type="component" value="Unassembled WGS sequence"/>
</dbReference>
<dbReference type="EMBL" id="VSRR010000811">
    <property type="protein sequence ID" value="MPC19870.1"/>
    <property type="molecule type" value="Genomic_DNA"/>
</dbReference>
<feature type="region of interest" description="Disordered" evidence="1">
    <location>
        <begin position="29"/>
        <end position="56"/>
    </location>
</feature>
<organism evidence="2 3">
    <name type="scientific">Portunus trituberculatus</name>
    <name type="common">Swimming crab</name>
    <name type="synonym">Neptunus trituberculatus</name>
    <dbReference type="NCBI Taxonomy" id="210409"/>
    <lineage>
        <taxon>Eukaryota</taxon>
        <taxon>Metazoa</taxon>
        <taxon>Ecdysozoa</taxon>
        <taxon>Arthropoda</taxon>
        <taxon>Crustacea</taxon>
        <taxon>Multicrustacea</taxon>
        <taxon>Malacostraca</taxon>
        <taxon>Eumalacostraca</taxon>
        <taxon>Eucarida</taxon>
        <taxon>Decapoda</taxon>
        <taxon>Pleocyemata</taxon>
        <taxon>Brachyura</taxon>
        <taxon>Eubrachyura</taxon>
        <taxon>Portunoidea</taxon>
        <taxon>Portunidae</taxon>
        <taxon>Portuninae</taxon>
        <taxon>Portunus</taxon>
    </lineage>
</organism>
<dbReference type="AlphaFoldDB" id="A0A5B7DEU6"/>
<reference evidence="2 3" key="1">
    <citation type="submission" date="2019-05" db="EMBL/GenBank/DDBJ databases">
        <title>Another draft genome of Portunus trituberculatus and its Hox gene families provides insights of decapod evolution.</title>
        <authorList>
            <person name="Jeong J.-H."/>
            <person name="Song I."/>
            <person name="Kim S."/>
            <person name="Choi T."/>
            <person name="Kim D."/>
            <person name="Ryu S."/>
            <person name="Kim W."/>
        </authorList>
    </citation>
    <scope>NUCLEOTIDE SEQUENCE [LARGE SCALE GENOMIC DNA]</scope>
    <source>
        <tissue evidence="2">Muscle</tissue>
    </source>
</reference>
<evidence type="ECO:0000313" key="2">
    <source>
        <dbReference type="EMBL" id="MPC19870.1"/>
    </source>
</evidence>
<evidence type="ECO:0000256" key="1">
    <source>
        <dbReference type="SAM" id="MobiDB-lite"/>
    </source>
</evidence>
<name>A0A5B7DEU6_PORTR</name>
<gene>
    <name evidence="2" type="ORF">E2C01_012801</name>
</gene>